<feature type="domain" description="DyP dimeric alpha+beta barrel" evidence="10">
    <location>
        <begin position="10"/>
        <end position="177"/>
    </location>
</feature>
<comment type="similarity">
    <text evidence="8">Belongs to the DyP-type peroxidase family.</text>
</comment>
<dbReference type="PANTHER" id="PTHR30521">
    <property type="entry name" value="DEFERROCHELATASE/PEROXIDASE"/>
    <property type="match status" value="1"/>
</dbReference>
<evidence type="ECO:0000259" key="9">
    <source>
        <dbReference type="Pfam" id="PF20628"/>
    </source>
</evidence>
<dbReference type="AlphaFoldDB" id="A0A2I2FEF5"/>
<comment type="cofactor">
    <cofactor evidence="1">
        <name>heme b</name>
        <dbReference type="ChEBI" id="CHEBI:60344"/>
    </cofactor>
</comment>
<evidence type="ECO:0008006" key="13">
    <source>
        <dbReference type="Google" id="ProtNLM"/>
    </source>
</evidence>
<dbReference type="Pfam" id="PF21105">
    <property type="entry name" value="DyP_N"/>
    <property type="match status" value="1"/>
</dbReference>
<organism evidence="11 12">
    <name type="scientific">Aspergillus candidus</name>
    <dbReference type="NCBI Taxonomy" id="41067"/>
    <lineage>
        <taxon>Eukaryota</taxon>
        <taxon>Fungi</taxon>
        <taxon>Dikarya</taxon>
        <taxon>Ascomycota</taxon>
        <taxon>Pezizomycotina</taxon>
        <taxon>Eurotiomycetes</taxon>
        <taxon>Eurotiomycetidae</taxon>
        <taxon>Eurotiales</taxon>
        <taxon>Aspergillaceae</taxon>
        <taxon>Aspergillus</taxon>
        <taxon>Aspergillus subgen. Circumdati</taxon>
    </lineage>
</organism>
<evidence type="ECO:0000256" key="8">
    <source>
        <dbReference type="ARBA" id="ARBA00025737"/>
    </source>
</evidence>
<keyword evidence="5" id="KW-0732">Signal</keyword>
<dbReference type="STRING" id="41067.A0A2I2FEF5"/>
<evidence type="ECO:0000256" key="3">
    <source>
        <dbReference type="ARBA" id="ARBA00022617"/>
    </source>
</evidence>
<keyword evidence="12" id="KW-1185">Reference proteome</keyword>
<evidence type="ECO:0000256" key="5">
    <source>
        <dbReference type="ARBA" id="ARBA00022729"/>
    </source>
</evidence>
<dbReference type="SUPFAM" id="SSF54909">
    <property type="entry name" value="Dimeric alpha+beta barrel"/>
    <property type="match status" value="1"/>
</dbReference>
<protein>
    <recommendedName>
        <fullName evidence="13">Dyp-type peroxidase</fullName>
    </recommendedName>
</protein>
<dbReference type="GO" id="GO:0005829">
    <property type="term" value="C:cytosol"/>
    <property type="evidence" value="ECO:0007669"/>
    <property type="project" value="TreeGrafter"/>
</dbReference>
<dbReference type="NCBIfam" id="TIGR01413">
    <property type="entry name" value="Dyp_perox_fam"/>
    <property type="match status" value="1"/>
</dbReference>
<keyword evidence="2" id="KW-0575">Peroxidase</keyword>
<dbReference type="InterPro" id="IPR048328">
    <property type="entry name" value="Dyp_perox_C"/>
</dbReference>
<dbReference type="PROSITE" id="PS51404">
    <property type="entry name" value="DYP_PEROXIDASE"/>
    <property type="match status" value="1"/>
</dbReference>
<evidence type="ECO:0000313" key="11">
    <source>
        <dbReference type="EMBL" id="PLB39005.1"/>
    </source>
</evidence>
<keyword evidence="3" id="KW-0349">Heme</keyword>
<proteinExistence type="inferred from homology"/>
<evidence type="ECO:0000259" key="10">
    <source>
        <dbReference type="Pfam" id="PF21105"/>
    </source>
</evidence>
<keyword evidence="7" id="KW-0408">Iron</keyword>
<gene>
    <name evidence="11" type="ORF">BDW47DRAFT_131092</name>
</gene>
<name>A0A2I2FEF5_ASPCN</name>
<dbReference type="Pfam" id="PF20628">
    <property type="entry name" value="Dyp_perox_C"/>
    <property type="match status" value="1"/>
</dbReference>
<accession>A0A2I2FEF5</accession>
<feature type="domain" description="Dyp-type peroxidase C-terminal" evidence="9">
    <location>
        <begin position="235"/>
        <end position="393"/>
    </location>
</feature>
<keyword evidence="4" id="KW-0479">Metal-binding</keyword>
<evidence type="ECO:0000256" key="1">
    <source>
        <dbReference type="ARBA" id="ARBA00001970"/>
    </source>
</evidence>
<dbReference type="InterPro" id="IPR049509">
    <property type="entry name" value="DyP_N"/>
</dbReference>
<dbReference type="RefSeq" id="XP_024673017.1">
    <property type="nucleotide sequence ID" value="XM_024817243.1"/>
</dbReference>
<reference evidence="11 12" key="1">
    <citation type="submission" date="2017-12" db="EMBL/GenBank/DDBJ databases">
        <authorList>
            <consortium name="DOE Joint Genome Institute"/>
            <person name="Haridas S."/>
            <person name="Kjaerbolling I."/>
            <person name="Vesth T.C."/>
            <person name="Frisvad J.C."/>
            <person name="Nybo J.L."/>
            <person name="Theobald S."/>
            <person name="Kuo A."/>
            <person name="Bowyer P."/>
            <person name="Matsuda Y."/>
            <person name="Mondo S."/>
            <person name="Lyhne E.K."/>
            <person name="Kogle M.E."/>
            <person name="Clum A."/>
            <person name="Lipzen A."/>
            <person name="Salamov A."/>
            <person name="Ngan C.Y."/>
            <person name="Daum C."/>
            <person name="Chiniquy J."/>
            <person name="Barry K."/>
            <person name="LaButti K."/>
            <person name="Simmons B.A."/>
            <person name="Magnuson J.K."/>
            <person name="Mortensen U.H."/>
            <person name="Larsen T.O."/>
            <person name="Grigoriev I.V."/>
            <person name="Baker S.E."/>
            <person name="Andersen M.R."/>
            <person name="Nordberg H.P."/>
            <person name="Cantor M.N."/>
            <person name="Hua S.X."/>
        </authorList>
    </citation>
    <scope>NUCLEOTIDE SEQUENCE [LARGE SCALE GENOMIC DNA]</scope>
    <source>
        <strain evidence="11 12">CBS 102.13</strain>
    </source>
</reference>
<dbReference type="GO" id="GO:0046872">
    <property type="term" value="F:metal ion binding"/>
    <property type="evidence" value="ECO:0007669"/>
    <property type="project" value="UniProtKB-KW"/>
</dbReference>
<dbReference type="Proteomes" id="UP000234585">
    <property type="component" value="Unassembled WGS sequence"/>
</dbReference>
<evidence type="ECO:0000256" key="2">
    <source>
        <dbReference type="ARBA" id="ARBA00022559"/>
    </source>
</evidence>
<dbReference type="GeneID" id="36524403"/>
<evidence type="ECO:0000313" key="12">
    <source>
        <dbReference type="Proteomes" id="UP000234585"/>
    </source>
</evidence>
<dbReference type="InterPro" id="IPR006314">
    <property type="entry name" value="Dyp_peroxidase"/>
</dbReference>
<evidence type="ECO:0000256" key="6">
    <source>
        <dbReference type="ARBA" id="ARBA00023002"/>
    </source>
</evidence>
<dbReference type="GO" id="GO:0020037">
    <property type="term" value="F:heme binding"/>
    <property type="evidence" value="ECO:0007669"/>
    <property type="project" value="InterPro"/>
</dbReference>
<dbReference type="GO" id="GO:0004601">
    <property type="term" value="F:peroxidase activity"/>
    <property type="evidence" value="ECO:0007669"/>
    <property type="project" value="UniProtKB-KW"/>
</dbReference>
<dbReference type="InterPro" id="IPR011008">
    <property type="entry name" value="Dimeric_a/b-barrel"/>
</dbReference>
<keyword evidence="6" id="KW-0560">Oxidoreductase</keyword>
<dbReference type="EMBL" id="KZ559132">
    <property type="protein sequence ID" value="PLB39005.1"/>
    <property type="molecule type" value="Genomic_DNA"/>
</dbReference>
<sequence>MPPPAKELKEIQGDIWPGLGKSHETFYLVSIDKPDDFITKMKAFVDQGHITSAESALEKRSQNRDAAKPSPSPGINVSFSASGMKKLKWDDMSLPRGQALTDRYFKEGARTDAMSQGRDDQNDYEDWMKSYVSGKKLIDGLFLICGNEGSCKEGVDLVKHHFGDAIGLIEAISGDVGPEPHGFEHFGFKDTISQPFLEGWEDSSDTTLNYQCRPGVIVMNHKGMKGSDKRNPLWEPEWATNGSYFVFRKLAQDVEAFHKRAEELANDKELDLNMTPKQLEARFVGRWHSGAPVELYPTQDPGPGYSDNNWDYEDPNHELHCPYGSHIRKCNPRNTFRQVKDKDLSLIMRRGIPYGSRWSESTKDEPRGLLFGCYQSSLQNGYCAIMNKWCNNDGFPFHNSGQDVLVAQPIKGAVDPNDQTLHANLYGLCEEGNPHKLRPDGKHPEEKKKRCNFPSFIKPRGGEYFFTPPISFFTKLVEGPPAMDDEDEEEEEE</sequence>
<evidence type="ECO:0000256" key="7">
    <source>
        <dbReference type="ARBA" id="ARBA00023004"/>
    </source>
</evidence>
<dbReference type="PANTHER" id="PTHR30521:SF4">
    <property type="entry name" value="DEFERROCHELATASE"/>
    <property type="match status" value="1"/>
</dbReference>
<dbReference type="OrthoDB" id="3207336at2759"/>
<evidence type="ECO:0000256" key="4">
    <source>
        <dbReference type="ARBA" id="ARBA00022723"/>
    </source>
</evidence>